<dbReference type="InParanoid" id="E4X5M8"/>
<keyword evidence="1" id="KW-0175">Coiled coil</keyword>
<proteinExistence type="predicted"/>
<reference evidence="3" key="1">
    <citation type="journal article" date="2010" name="Science">
        <title>Plasticity of animal genome architecture unmasked by rapid evolution of a pelagic tunicate.</title>
        <authorList>
            <person name="Denoeud F."/>
            <person name="Henriet S."/>
            <person name="Mungpakdee S."/>
            <person name="Aury J.M."/>
            <person name="Da Silva C."/>
            <person name="Brinkmann H."/>
            <person name="Mikhaleva J."/>
            <person name="Olsen L.C."/>
            <person name="Jubin C."/>
            <person name="Canestro C."/>
            <person name="Bouquet J.M."/>
            <person name="Danks G."/>
            <person name="Poulain J."/>
            <person name="Campsteijn C."/>
            <person name="Adamski M."/>
            <person name="Cross I."/>
            <person name="Yadetie F."/>
            <person name="Muffato M."/>
            <person name="Louis A."/>
            <person name="Butcher S."/>
            <person name="Tsagkogeorga G."/>
            <person name="Konrad A."/>
            <person name="Singh S."/>
            <person name="Jensen M.F."/>
            <person name="Cong E.H."/>
            <person name="Eikeseth-Otteraa H."/>
            <person name="Noel B."/>
            <person name="Anthouard V."/>
            <person name="Porcel B.M."/>
            <person name="Kachouri-Lafond R."/>
            <person name="Nishino A."/>
            <person name="Ugolini M."/>
            <person name="Chourrout P."/>
            <person name="Nishida H."/>
            <person name="Aasland R."/>
            <person name="Huzurbazar S."/>
            <person name="Westhof E."/>
            <person name="Delsuc F."/>
            <person name="Lehrach H."/>
            <person name="Reinhardt R."/>
            <person name="Weissenbach J."/>
            <person name="Roy S.W."/>
            <person name="Artiguenave F."/>
            <person name="Postlethwait J.H."/>
            <person name="Manak J.R."/>
            <person name="Thompson E.M."/>
            <person name="Jaillon O."/>
            <person name="Du Pasquier L."/>
            <person name="Boudinot P."/>
            <person name="Liberles D.A."/>
            <person name="Volff J.N."/>
            <person name="Philippe H."/>
            <person name="Lenhard B."/>
            <person name="Roest Crollius H."/>
            <person name="Wincker P."/>
            <person name="Chourrout D."/>
        </authorList>
    </citation>
    <scope>NUCLEOTIDE SEQUENCE [LARGE SCALE GENOMIC DNA]</scope>
</reference>
<evidence type="ECO:0000313" key="3">
    <source>
        <dbReference type="EMBL" id="CBY07691.1"/>
    </source>
</evidence>
<keyword evidence="4" id="KW-1185">Reference proteome</keyword>
<accession>E4X5M8</accession>
<feature type="region of interest" description="Disordered" evidence="2">
    <location>
        <begin position="1"/>
        <end position="34"/>
    </location>
</feature>
<organism evidence="3">
    <name type="scientific">Oikopleura dioica</name>
    <name type="common">Tunicate</name>
    <dbReference type="NCBI Taxonomy" id="34765"/>
    <lineage>
        <taxon>Eukaryota</taxon>
        <taxon>Metazoa</taxon>
        <taxon>Chordata</taxon>
        <taxon>Tunicata</taxon>
        <taxon>Appendicularia</taxon>
        <taxon>Copelata</taxon>
        <taxon>Oikopleuridae</taxon>
        <taxon>Oikopleura</taxon>
    </lineage>
</organism>
<sequence>MQSRFQSFKKTTKNLLQHSIPESSSNQQISPNFPTLLKNRNKFRNRREKKHYRQFSKTEKNNCSQIVLENEQFWEEIEKLSKFMHIAEDRSEMIENIKRTIENLKSRSKRLDNDFPKLRQKRIC</sequence>
<gene>
    <name evidence="3" type="ORF">GSOID_T00002681001</name>
</gene>
<dbReference type="AlphaFoldDB" id="E4X5M8"/>
<dbReference type="Proteomes" id="UP000001307">
    <property type="component" value="Unassembled WGS sequence"/>
</dbReference>
<feature type="compositionally biased region" description="Polar residues" evidence="2">
    <location>
        <begin position="1"/>
        <end position="33"/>
    </location>
</feature>
<dbReference type="EMBL" id="FN653026">
    <property type="protein sequence ID" value="CBY07691.1"/>
    <property type="molecule type" value="Genomic_DNA"/>
</dbReference>
<protein>
    <submittedName>
        <fullName evidence="3">Uncharacterized protein</fullName>
    </submittedName>
</protein>
<feature type="coiled-coil region" evidence="1">
    <location>
        <begin position="87"/>
        <end position="121"/>
    </location>
</feature>
<evidence type="ECO:0000256" key="1">
    <source>
        <dbReference type="SAM" id="Coils"/>
    </source>
</evidence>
<name>E4X5M8_OIKDI</name>
<evidence type="ECO:0000313" key="4">
    <source>
        <dbReference type="Proteomes" id="UP000001307"/>
    </source>
</evidence>
<evidence type="ECO:0000256" key="2">
    <source>
        <dbReference type="SAM" id="MobiDB-lite"/>
    </source>
</evidence>